<evidence type="ECO:0000313" key="2">
    <source>
        <dbReference type="Proteomes" id="UP000725002"/>
    </source>
</evidence>
<organism evidence="1 2">
    <name type="scientific">Candidatus Cryptobacteroides avicola</name>
    <dbReference type="NCBI Taxonomy" id="2840757"/>
    <lineage>
        <taxon>Bacteria</taxon>
        <taxon>Pseudomonadati</taxon>
        <taxon>Bacteroidota</taxon>
        <taxon>Bacteroidia</taxon>
        <taxon>Bacteroidales</taxon>
        <taxon>Candidatus Cryptobacteroides</taxon>
    </lineage>
</organism>
<dbReference type="Proteomes" id="UP000725002">
    <property type="component" value="Unassembled WGS sequence"/>
</dbReference>
<evidence type="ECO:0000313" key="1">
    <source>
        <dbReference type="EMBL" id="MBO8484351.1"/>
    </source>
</evidence>
<dbReference type="EMBL" id="JADILV010000071">
    <property type="protein sequence ID" value="MBO8484351.1"/>
    <property type="molecule type" value="Genomic_DNA"/>
</dbReference>
<name>A0A940DUR8_9BACT</name>
<reference evidence="1" key="1">
    <citation type="submission" date="2020-10" db="EMBL/GenBank/DDBJ databases">
        <authorList>
            <person name="Gilroy R."/>
        </authorList>
    </citation>
    <scope>NUCLEOTIDE SEQUENCE</scope>
    <source>
        <strain evidence="1">G3-8215</strain>
    </source>
</reference>
<proteinExistence type="predicted"/>
<protein>
    <submittedName>
        <fullName evidence="1">Uncharacterized protein</fullName>
    </submittedName>
</protein>
<gene>
    <name evidence="1" type="ORF">IAB75_09620</name>
</gene>
<accession>A0A940DUR8</accession>
<reference evidence="1" key="2">
    <citation type="journal article" date="2021" name="PeerJ">
        <title>Extensive microbial diversity within the chicken gut microbiome revealed by metagenomics and culture.</title>
        <authorList>
            <person name="Gilroy R."/>
            <person name="Ravi A."/>
            <person name="Getino M."/>
            <person name="Pursley I."/>
            <person name="Horton D.L."/>
            <person name="Alikhan N.F."/>
            <person name="Baker D."/>
            <person name="Gharbi K."/>
            <person name="Hall N."/>
            <person name="Watson M."/>
            <person name="Adriaenssens E.M."/>
            <person name="Foster-Nyarko E."/>
            <person name="Jarju S."/>
            <person name="Secka A."/>
            <person name="Antonio M."/>
            <person name="Oren A."/>
            <person name="Chaudhuri R.R."/>
            <person name="La Ragione R."/>
            <person name="Hildebrand F."/>
            <person name="Pallen M.J."/>
        </authorList>
    </citation>
    <scope>NUCLEOTIDE SEQUENCE</scope>
    <source>
        <strain evidence="1">G3-8215</strain>
    </source>
</reference>
<comment type="caution">
    <text evidence="1">The sequence shown here is derived from an EMBL/GenBank/DDBJ whole genome shotgun (WGS) entry which is preliminary data.</text>
</comment>
<dbReference type="AlphaFoldDB" id="A0A940DUR8"/>
<sequence length="278" mass="30063">MSAQDGARPDRVYVPESGDFAIGFDASPLFRYVGNLFNGNTANTFTGLAGTPFTSHYDYFQSDIMPAVSIMAKYMLTDEFALRANVGLLVRSASDRYFAADDAALLDNPLSEAKVTDVLTTNRTGVSLMLGGEYRLGKRRVQGVFGFGVLFAMQNLGEKYKYGNALTSVNQNPSTGIQGSVSDGYRTLKHANSGASYYTGLTGSAGVEWFVAPKISIGAEVNLSAYYMFGSQEYTVSEGYNAALGKVETRTDILSPGDRQFVLGTESLGGALYMTFWF</sequence>